<dbReference type="Pfam" id="PF15055">
    <property type="entry name" value="DMAC1_Dmo2"/>
    <property type="match status" value="1"/>
</dbReference>
<protein>
    <recommendedName>
        <fullName evidence="1">Distal membrane-arm assembly complex protein 1-like domain-containing protein</fullName>
    </recommendedName>
</protein>
<reference evidence="2 3" key="1">
    <citation type="submission" date="2021-06" db="EMBL/GenBank/DDBJ databases">
        <authorList>
            <person name="Palmer J.M."/>
        </authorList>
    </citation>
    <scope>NUCLEOTIDE SEQUENCE [LARGE SCALE GENOMIC DNA]</scope>
    <source>
        <strain evidence="2 3">XC_2019</strain>
        <tissue evidence="2">Muscle</tissue>
    </source>
</reference>
<sequence>MSTAPEPTAASSKSIQAFKNCWSCRVISGGGLILSGAYVFSAARRVMRQGASISMGTVAQITFAAGTSLQHPDLLVYLLQSKVMFHCDSLPGLAAWGLVIITDPNVKGDISSQKEMLCVLLAQLIRVHWRYQGQANGSSGGSQGPVSHSCYRGVACPSREEKLVGEKKQLPTHSRSLTFAGQRLFNPVLDKQLGEFVLREHGLQEALQEHVH</sequence>
<evidence type="ECO:0000259" key="1">
    <source>
        <dbReference type="Pfam" id="PF15055"/>
    </source>
</evidence>
<organism evidence="2 3">
    <name type="scientific">Xenoophorus captivus</name>
    <dbReference type="NCBI Taxonomy" id="1517983"/>
    <lineage>
        <taxon>Eukaryota</taxon>
        <taxon>Metazoa</taxon>
        <taxon>Chordata</taxon>
        <taxon>Craniata</taxon>
        <taxon>Vertebrata</taxon>
        <taxon>Euteleostomi</taxon>
        <taxon>Actinopterygii</taxon>
        <taxon>Neopterygii</taxon>
        <taxon>Teleostei</taxon>
        <taxon>Neoteleostei</taxon>
        <taxon>Acanthomorphata</taxon>
        <taxon>Ovalentaria</taxon>
        <taxon>Atherinomorphae</taxon>
        <taxon>Cyprinodontiformes</taxon>
        <taxon>Goodeidae</taxon>
        <taxon>Xenoophorus</taxon>
    </lineage>
</organism>
<proteinExistence type="predicted"/>
<dbReference type="PANTHER" id="PTHR36469">
    <property type="entry name" value="DISTAL MEMBRANE-ARM ASSEMBLY COMPLEX PROTEIN 1"/>
    <property type="match status" value="1"/>
</dbReference>
<evidence type="ECO:0000313" key="3">
    <source>
        <dbReference type="Proteomes" id="UP001434883"/>
    </source>
</evidence>
<dbReference type="Proteomes" id="UP001434883">
    <property type="component" value="Unassembled WGS sequence"/>
</dbReference>
<name>A0ABV0RGA1_9TELE</name>
<evidence type="ECO:0000313" key="2">
    <source>
        <dbReference type="EMBL" id="MEQ2207182.1"/>
    </source>
</evidence>
<dbReference type="InterPro" id="IPR028036">
    <property type="entry name" value="DMAC1-like_dom"/>
</dbReference>
<comment type="caution">
    <text evidence="2">The sequence shown here is derived from an EMBL/GenBank/DDBJ whole genome shotgun (WGS) entry which is preliminary data.</text>
</comment>
<dbReference type="InterPro" id="IPR053117">
    <property type="entry name" value="DMAC_Protein"/>
</dbReference>
<gene>
    <name evidence="2" type="ORF">XENOCAPTIV_008437</name>
</gene>
<dbReference type="PANTHER" id="PTHR36469:SF1">
    <property type="entry name" value="DISTAL MEMBRANE-ARM ASSEMBLY COMPLEX PROTEIN 1"/>
    <property type="match status" value="1"/>
</dbReference>
<dbReference type="EMBL" id="JAHRIN010043999">
    <property type="protein sequence ID" value="MEQ2207182.1"/>
    <property type="molecule type" value="Genomic_DNA"/>
</dbReference>
<feature type="domain" description="Distal membrane-arm assembly complex protein 1-like" evidence="1">
    <location>
        <begin position="20"/>
        <end position="66"/>
    </location>
</feature>
<accession>A0ABV0RGA1</accession>
<keyword evidence="3" id="KW-1185">Reference proteome</keyword>